<accession>A0A9Q3I1X9</accession>
<dbReference type="Proteomes" id="UP000765509">
    <property type="component" value="Unassembled WGS sequence"/>
</dbReference>
<feature type="compositionally biased region" description="Low complexity" evidence="1">
    <location>
        <begin position="64"/>
        <end position="75"/>
    </location>
</feature>
<name>A0A9Q3I1X9_9BASI</name>
<organism evidence="2 3">
    <name type="scientific">Austropuccinia psidii MF-1</name>
    <dbReference type="NCBI Taxonomy" id="1389203"/>
    <lineage>
        <taxon>Eukaryota</taxon>
        <taxon>Fungi</taxon>
        <taxon>Dikarya</taxon>
        <taxon>Basidiomycota</taxon>
        <taxon>Pucciniomycotina</taxon>
        <taxon>Pucciniomycetes</taxon>
        <taxon>Pucciniales</taxon>
        <taxon>Sphaerophragmiaceae</taxon>
        <taxon>Austropuccinia</taxon>
    </lineage>
</organism>
<gene>
    <name evidence="2" type="ORF">O181_064052</name>
</gene>
<keyword evidence="3" id="KW-1185">Reference proteome</keyword>
<reference evidence="2" key="1">
    <citation type="submission" date="2021-03" db="EMBL/GenBank/DDBJ databases">
        <title>Draft genome sequence of rust myrtle Austropuccinia psidii MF-1, a brazilian biotype.</title>
        <authorList>
            <person name="Quecine M.C."/>
            <person name="Pachon D.M.R."/>
            <person name="Bonatelli M.L."/>
            <person name="Correr F.H."/>
            <person name="Franceschini L.M."/>
            <person name="Leite T.F."/>
            <person name="Margarido G.R.A."/>
            <person name="Almeida C.A."/>
            <person name="Ferrarezi J.A."/>
            <person name="Labate C.A."/>
        </authorList>
    </citation>
    <scope>NUCLEOTIDE SEQUENCE</scope>
    <source>
        <strain evidence="2">MF-1</strain>
    </source>
</reference>
<protein>
    <submittedName>
        <fullName evidence="2">Uncharacterized protein</fullName>
    </submittedName>
</protein>
<dbReference type="AlphaFoldDB" id="A0A9Q3I1X9"/>
<evidence type="ECO:0000313" key="2">
    <source>
        <dbReference type="EMBL" id="MBW0524337.1"/>
    </source>
</evidence>
<evidence type="ECO:0000256" key="1">
    <source>
        <dbReference type="SAM" id="MobiDB-lite"/>
    </source>
</evidence>
<proteinExistence type="predicted"/>
<feature type="region of interest" description="Disordered" evidence="1">
    <location>
        <begin position="1"/>
        <end position="116"/>
    </location>
</feature>
<comment type="caution">
    <text evidence="2">The sequence shown here is derived from an EMBL/GenBank/DDBJ whole genome shotgun (WGS) entry which is preliminary data.</text>
</comment>
<sequence length="172" mass="18426">MPVQNSPLERQTKSQARAQAVLTSTQRVTLDGTPAVPQLRAHLDRGPIMEGAEPSRKAGRGSRRSSSFSGVVGSFPGTSRTIFKGPGEDDEKEESDGTEVVPAPVGPSQGTEGPALAQSNQSVCAYFRSLVSQIVDWVERALINYFREGLASRILDKLASHPSILNGCYRGT</sequence>
<evidence type="ECO:0000313" key="3">
    <source>
        <dbReference type="Proteomes" id="UP000765509"/>
    </source>
</evidence>
<feature type="compositionally biased region" description="Acidic residues" evidence="1">
    <location>
        <begin position="88"/>
        <end position="97"/>
    </location>
</feature>
<feature type="compositionally biased region" description="Polar residues" evidence="1">
    <location>
        <begin position="1"/>
        <end position="28"/>
    </location>
</feature>
<dbReference type="EMBL" id="AVOT02030982">
    <property type="protein sequence ID" value="MBW0524337.1"/>
    <property type="molecule type" value="Genomic_DNA"/>
</dbReference>